<protein>
    <recommendedName>
        <fullName evidence="3">DUF3105 domain-containing protein</fullName>
    </recommendedName>
</protein>
<evidence type="ECO:0000313" key="2">
    <source>
        <dbReference type="Proteomes" id="UP000192578"/>
    </source>
</evidence>
<organism evidence="1 2">
    <name type="scientific">Hypsibius exemplaris</name>
    <name type="common">Freshwater tardigrade</name>
    <dbReference type="NCBI Taxonomy" id="2072580"/>
    <lineage>
        <taxon>Eukaryota</taxon>
        <taxon>Metazoa</taxon>
        <taxon>Ecdysozoa</taxon>
        <taxon>Tardigrada</taxon>
        <taxon>Eutardigrada</taxon>
        <taxon>Parachela</taxon>
        <taxon>Hypsibioidea</taxon>
        <taxon>Hypsibiidae</taxon>
        <taxon>Hypsibius</taxon>
    </lineage>
</organism>
<comment type="caution">
    <text evidence="1">The sequence shown here is derived from an EMBL/GenBank/DDBJ whole genome shotgun (WGS) entry which is preliminary data.</text>
</comment>
<sequence>MSSSFKRPTLACSAAVIVAYSLLCFHRVAVQAQQQFIIAEIPPIPTAADEGITADMMMSGRTPDCDDGTKNLTVDWNGWDGDRWCFGERWTTSSQKLPPTEWCGPQPPPAIHHCMSDTISYEDVPPTSGNHRPSWAIYGEYTYLPPQRWLHNLEHGAVALLYNPCADPVEIDKLRKLVTGCLRRHVITPYNKLPRATPFALVTWGCKLMMASADIERATMFIQTHAKHGAEQLSKEGQYNLNLLQRAAIVSDYDDSILCPNSQRQFFSPNSFKRFFM</sequence>
<dbReference type="GO" id="GO:0005737">
    <property type="term" value="C:cytoplasm"/>
    <property type="evidence" value="ECO:0007669"/>
    <property type="project" value="TreeGrafter"/>
</dbReference>
<dbReference type="OrthoDB" id="5960270at2759"/>
<reference evidence="2" key="1">
    <citation type="submission" date="2017-01" db="EMBL/GenBank/DDBJ databases">
        <title>Comparative genomics of anhydrobiosis in the tardigrade Hypsibius dujardini.</title>
        <authorList>
            <person name="Yoshida Y."/>
            <person name="Koutsovoulos G."/>
            <person name="Laetsch D."/>
            <person name="Stevens L."/>
            <person name="Kumar S."/>
            <person name="Horikawa D."/>
            <person name="Ishino K."/>
            <person name="Komine S."/>
            <person name="Tomita M."/>
            <person name="Blaxter M."/>
            <person name="Arakawa K."/>
        </authorList>
    </citation>
    <scope>NUCLEOTIDE SEQUENCE [LARGE SCALE GENOMIC DNA]</scope>
    <source>
        <strain evidence="2">Z151</strain>
    </source>
</reference>
<dbReference type="EMBL" id="MTYJ01000234">
    <property type="protein sequence ID" value="OWA51640.1"/>
    <property type="molecule type" value="Genomic_DNA"/>
</dbReference>
<evidence type="ECO:0000313" key="1">
    <source>
        <dbReference type="EMBL" id="OWA51640.1"/>
    </source>
</evidence>
<keyword evidence="2" id="KW-1185">Reference proteome</keyword>
<dbReference type="PANTHER" id="PTHR34179">
    <property type="entry name" value="TUMOR PROTEIN P53-INDUCIBLE PROTEIN 13"/>
    <property type="match status" value="1"/>
</dbReference>
<dbReference type="InterPro" id="IPR021454">
    <property type="entry name" value="DUF3105"/>
</dbReference>
<gene>
    <name evidence="1" type="ORF">BV898_16116</name>
</gene>
<dbReference type="Pfam" id="PF11303">
    <property type="entry name" value="DUF3105"/>
    <property type="match status" value="1"/>
</dbReference>
<dbReference type="Proteomes" id="UP000192578">
    <property type="component" value="Unassembled WGS sequence"/>
</dbReference>
<dbReference type="PANTHER" id="PTHR34179:SF1">
    <property type="entry name" value="TUMOR PROTEIN P53-INDUCIBLE PROTEIN 13"/>
    <property type="match status" value="1"/>
</dbReference>
<accession>A0A9X6NCY0</accession>
<name>A0A9X6NCY0_HYPEX</name>
<proteinExistence type="predicted"/>
<evidence type="ECO:0008006" key="3">
    <source>
        <dbReference type="Google" id="ProtNLM"/>
    </source>
</evidence>
<dbReference type="AlphaFoldDB" id="A0A9X6NCY0"/>